<feature type="signal peptide" evidence="1">
    <location>
        <begin position="1"/>
        <end position="18"/>
    </location>
</feature>
<evidence type="ECO:0000256" key="1">
    <source>
        <dbReference type="SAM" id="SignalP"/>
    </source>
</evidence>
<dbReference type="Gene3D" id="2.40.160.60">
    <property type="entry name" value="Outer membrane protein transport protein (OMPP1/FadL/TodX)"/>
    <property type="match status" value="1"/>
</dbReference>
<dbReference type="EMBL" id="AQHV01000004">
    <property type="protein sequence ID" value="KKB58966.1"/>
    <property type="molecule type" value="Genomic_DNA"/>
</dbReference>
<organism evidence="2 3">
    <name type="scientific">Parabacteroides goldsteinii DSM 19448 = WAL 12034</name>
    <dbReference type="NCBI Taxonomy" id="927665"/>
    <lineage>
        <taxon>Bacteria</taxon>
        <taxon>Pseudomonadati</taxon>
        <taxon>Bacteroidota</taxon>
        <taxon>Bacteroidia</taxon>
        <taxon>Bacteroidales</taxon>
        <taxon>Tannerellaceae</taxon>
        <taxon>Parabacteroides</taxon>
    </lineage>
</organism>
<protein>
    <recommendedName>
        <fullName evidence="4">DUF3308 domain-containing protein</fullName>
    </recommendedName>
</protein>
<dbReference type="PATRIC" id="fig|927665.4.peg.805"/>
<keyword evidence="1" id="KW-0732">Signal</keyword>
<accession>A0A0F5JMC3</accession>
<dbReference type="RefSeq" id="WP_046145355.1">
    <property type="nucleotide sequence ID" value="NZ_KQ033912.1"/>
</dbReference>
<dbReference type="HOGENOM" id="CLU_069104_0_0_10"/>
<dbReference type="AlphaFoldDB" id="A0A0F5JMC3"/>
<dbReference type="STRING" id="927665.HMPREF1535_00787"/>
<reference evidence="2 3" key="1">
    <citation type="submission" date="2013-04" db="EMBL/GenBank/DDBJ databases">
        <title>The Genome Sequence of Parabacteroides goldsteinii DSM 19448.</title>
        <authorList>
            <consortium name="The Broad Institute Genomics Platform"/>
            <person name="Earl A."/>
            <person name="Ward D."/>
            <person name="Feldgarden M."/>
            <person name="Gevers D."/>
            <person name="Martens E."/>
            <person name="Sakamoto M."/>
            <person name="Benno Y."/>
            <person name="Song Y."/>
            <person name="Liu C."/>
            <person name="Lee J."/>
            <person name="Bolanos M."/>
            <person name="Vaisanen M.L."/>
            <person name="Finegold S.M."/>
            <person name="Walker B."/>
            <person name="Young S."/>
            <person name="Zeng Q."/>
            <person name="Gargeya S."/>
            <person name="Fitzgerald M."/>
            <person name="Haas B."/>
            <person name="Abouelleil A."/>
            <person name="Allen A.W."/>
            <person name="Alvarado L."/>
            <person name="Arachchi H.M."/>
            <person name="Berlin A.M."/>
            <person name="Chapman S.B."/>
            <person name="Gainer-Dewar J."/>
            <person name="Goldberg J."/>
            <person name="Griggs A."/>
            <person name="Gujja S."/>
            <person name="Hansen M."/>
            <person name="Howarth C."/>
            <person name="Imamovic A."/>
            <person name="Ireland A."/>
            <person name="Larimer J."/>
            <person name="McCowan C."/>
            <person name="Murphy C."/>
            <person name="Pearson M."/>
            <person name="Poon T.W."/>
            <person name="Priest M."/>
            <person name="Roberts A."/>
            <person name="Saif S."/>
            <person name="Shea T."/>
            <person name="Sisk P."/>
            <person name="Sykes S."/>
            <person name="Wortman J."/>
            <person name="Nusbaum C."/>
            <person name="Birren B."/>
        </authorList>
    </citation>
    <scope>NUCLEOTIDE SEQUENCE [LARGE SCALE GENOMIC DNA]</scope>
    <source>
        <strain evidence="2 3">DSM 19448</strain>
    </source>
</reference>
<evidence type="ECO:0000313" key="3">
    <source>
        <dbReference type="Proteomes" id="UP000033047"/>
    </source>
</evidence>
<sequence>MRHTLIILFFSFVLQSVAAQSGDQVFEFLTLPSSARANALGGHTVSLVERDPSLIFHNPALLGGEMDGMINLDYMNYIADVNVGSALFTKAFRERGAWGAGVHYFHNGKFKGMDENNQSTGDFTASDIAVNGFFSYDLSERWRGGVSMKFLYSNYDIYTSLGVCFDAGLSYYNSEKEFSFGVVLKNIGAQLKPYYEDRQKMPWDIQMGISKKMNHAPLRLSLTAMYLNRWKFDYIDNADKEYKGDNFAKALFKHLVIGIDYIPSENFWIGVGFNPKTKMDMKLQGGGNGLAGFSAGAGVKIKMFDVGVSFAKYHPSAMSMMMSVSATLADFKP</sequence>
<feature type="chain" id="PRO_5002489731" description="DUF3308 domain-containing protein" evidence="1">
    <location>
        <begin position="19"/>
        <end position="333"/>
    </location>
</feature>
<gene>
    <name evidence="2" type="ORF">HMPREF1535_00787</name>
</gene>
<evidence type="ECO:0000313" key="2">
    <source>
        <dbReference type="EMBL" id="KKB58966.1"/>
    </source>
</evidence>
<dbReference type="SUPFAM" id="SSF56935">
    <property type="entry name" value="Porins"/>
    <property type="match status" value="1"/>
</dbReference>
<name>A0A0F5JMC3_9BACT</name>
<dbReference type="Proteomes" id="UP000033047">
    <property type="component" value="Unassembled WGS sequence"/>
</dbReference>
<dbReference type="NCBIfam" id="NF033711">
    <property type="entry name" value="T9SS_PorQ"/>
    <property type="match status" value="1"/>
</dbReference>
<evidence type="ECO:0008006" key="4">
    <source>
        <dbReference type="Google" id="ProtNLM"/>
    </source>
</evidence>
<proteinExistence type="predicted"/>
<comment type="caution">
    <text evidence="2">The sequence shown here is derived from an EMBL/GenBank/DDBJ whole genome shotgun (WGS) entry which is preliminary data.</text>
</comment>
<dbReference type="NCBIfam" id="NF033709">
    <property type="entry name" value="PorV_fam"/>
    <property type="match status" value="1"/>
</dbReference>